<dbReference type="EMBL" id="JABSTQ010009317">
    <property type="protein sequence ID" value="KAG0430524.1"/>
    <property type="molecule type" value="Genomic_DNA"/>
</dbReference>
<name>A0AC60Q9M2_IXOPE</name>
<gene>
    <name evidence="1" type="ORF">HPB47_022619</name>
</gene>
<sequence length="133" mass="14397">MEEQSVCLPMARVTISGPFGKLDTEAAVSKNPPQSCPYLFSNKSDQMLREKGLAAKARQITAEAACRGGESNSGEQELAEIEHPLFDTANDAVCEPDFEPGVSEADGDRALRNEQEGIGAGWSRRSRTYTGFI</sequence>
<protein>
    <submittedName>
        <fullName evidence="1">Uncharacterized protein</fullName>
    </submittedName>
</protein>
<evidence type="ECO:0000313" key="2">
    <source>
        <dbReference type="Proteomes" id="UP000805193"/>
    </source>
</evidence>
<accession>A0AC60Q9M2</accession>
<organism evidence="1 2">
    <name type="scientific">Ixodes persulcatus</name>
    <name type="common">Taiga tick</name>
    <dbReference type="NCBI Taxonomy" id="34615"/>
    <lineage>
        <taxon>Eukaryota</taxon>
        <taxon>Metazoa</taxon>
        <taxon>Ecdysozoa</taxon>
        <taxon>Arthropoda</taxon>
        <taxon>Chelicerata</taxon>
        <taxon>Arachnida</taxon>
        <taxon>Acari</taxon>
        <taxon>Parasitiformes</taxon>
        <taxon>Ixodida</taxon>
        <taxon>Ixodoidea</taxon>
        <taxon>Ixodidae</taxon>
        <taxon>Ixodinae</taxon>
        <taxon>Ixodes</taxon>
    </lineage>
</organism>
<reference evidence="1 2" key="1">
    <citation type="journal article" date="2020" name="Cell">
        <title>Large-Scale Comparative Analyses of Tick Genomes Elucidate Their Genetic Diversity and Vector Capacities.</title>
        <authorList>
            <consortium name="Tick Genome and Microbiome Consortium (TIGMIC)"/>
            <person name="Jia N."/>
            <person name="Wang J."/>
            <person name="Shi W."/>
            <person name="Du L."/>
            <person name="Sun Y."/>
            <person name="Zhan W."/>
            <person name="Jiang J.F."/>
            <person name="Wang Q."/>
            <person name="Zhang B."/>
            <person name="Ji P."/>
            <person name="Bell-Sakyi L."/>
            <person name="Cui X.M."/>
            <person name="Yuan T.T."/>
            <person name="Jiang B.G."/>
            <person name="Yang W.F."/>
            <person name="Lam T.T."/>
            <person name="Chang Q.C."/>
            <person name="Ding S.J."/>
            <person name="Wang X.J."/>
            <person name="Zhu J.G."/>
            <person name="Ruan X.D."/>
            <person name="Zhao L."/>
            <person name="Wei J.T."/>
            <person name="Ye R.Z."/>
            <person name="Que T.C."/>
            <person name="Du C.H."/>
            <person name="Zhou Y.H."/>
            <person name="Cheng J.X."/>
            <person name="Dai P.F."/>
            <person name="Guo W.B."/>
            <person name="Han X.H."/>
            <person name="Huang E.J."/>
            <person name="Li L.F."/>
            <person name="Wei W."/>
            <person name="Gao Y.C."/>
            <person name="Liu J.Z."/>
            <person name="Shao H.Z."/>
            <person name="Wang X."/>
            <person name="Wang C.C."/>
            <person name="Yang T.C."/>
            <person name="Huo Q.B."/>
            <person name="Li W."/>
            <person name="Chen H.Y."/>
            <person name="Chen S.E."/>
            <person name="Zhou L.G."/>
            <person name="Ni X.B."/>
            <person name="Tian J.H."/>
            <person name="Sheng Y."/>
            <person name="Liu T."/>
            <person name="Pan Y.S."/>
            <person name="Xia L.Y."/>
            <person name="Li J."/>
            <person name="Zhao F."/>
            <person name="Cao W.C."/>
        </authorList>
    </citation>
    <scope>NUCLEOTIDE SEQUENCE [LARGE SCALE GENOMIC DNA]</scope>
    <source>
        <strain evidence="1">Iper-2018</strain>
    </source>
</reference>
<keyword evidence="2" id="KW-1185">Reference proteome</keyword>
<evidence type="ECO:0000313" key="1">
    <source>
        <dbReference type="EMBL" id="KAG0430524.1"/>
    </source>
</evidence>
<comment type="caution">
    <text evidence="1">The sequence shown here is derived from an EMBL/GenBank/DDBJ whole genome shotgun (WGS) entry which is preliminary data.</text>
</comment>
<proteinExistence type="predicted"/>
<dbReference type="Proteomes" id="UP000805193">
    <property type="component" value="Unassembled WGS sequence"/>
</dbReference>